<name>F0ZZV6_DICPU</name>
<dbReference type="OrthoDB" id="8954335at2759"/>
<dbReference type="eggNOG" id="ENOG502SZ1G">
    <property type="taxonomic scope" value="Eukaryota"/>
</dbReference>
<dbReference type="Pfam" id="PF01926">
    <property type="entry name" value="MMR_HSR1"/>
    <property type="match status" value="1"/>
</dbReference>
<dbReference type="RefSeq" id="XP_003292947.1">
    <property type="nucleotide sequence ID" value="XM_003292899.1"/>
</dbReference>
<dbReference type="InterPro" id="IPR027417">
    <property type="entry name" value="P-loop_NTPase"/>
</dbReference>
<dbReference type="EMBL" id="GL871322">
    <property type="protein sequence ID" value="EGC30524.1"/>
    <property type="molecule type" value="Genomic_DNA"/>
</dbReference>
<dbReference type="CDD" id="cd00882">
    <property type="entry name" value="Ras_like_GTPase"/>
    <property type="match status" value="1"/>
</dbReference>
<organism evidence="2 3">
    <name type="scientific">Dictyostelium purpureum</name>
    <name type="common">Slime mold</name>
    <dbReference type="NCBI Taxonomy" id="5786"/>
    <lineage>
        <taxon>Eukaryota</taxon>
        <taxon>Amoebozoa</taxon>
        <taxon>Evosea</taxon>
        <taxon>Eumycetozoa</taxon>
        <taxon>Dictyostelia</taxon>
        <taxon>Dictyosteliales</taxon>
        <taxon>Dictyosteliaceae</taxon>
        <taxon>Dictyostelium</taxon>
    </lineage>
</organism>
<evidence type="ECO:0000313" key="3">
    <source>
        <dbReference type="Proteomes" id="UP000001064"/>
    </source>
</evidence>
<dbReference type="Gene3D" id="3.40.50.300">
    <property type="entry name" value="P-loop containing nucleotide triphosphate hydrolases"/>
    <property type="match status" value="1"/>
</dbReference>
<dbReference type="GO" id="GO:0005525">
    <property type="term" value="F:GTP binding"/>
    <property type="evidence" value="ECO:0007669"/>
    <property type="project" value="InterPro"/>
</dbReference>
<dbReference type="KEGG" id="dpp:DICPUDRAFT_83555"/>
<dbReference type="PANTHER" id="PTHR47825">
    <property type="entry name" value="AAA_23 DOMAIN-CONTAINING PROTEIN"/>
    <property type="match status" value="1"/>
</dbReference>
<dbReference type="Proteomes" id="UP000001064">
    <property type="component" value="Unassembled WGS sequence"/>
</dbReference>
<proteinExistence type="predicted"/>
<evidence type="ECO:0000259" key="1">
    <source>
        <dbReference type="Pfam" id="PF01926"/>
    </source>
</evidence>
<accession>F0ZZV6</accession>
<dbReference type="GeneID" id="10510340"/>
<dbReference type="PANTHER" id="PTHR47825:SF1">
    <property type="entry name" value="G DOMAIN-CONTAINING PROTEIN-RELATED"/>
    <property type="match status" value="1"/>
</dbReference>
<dbReference type="InterPro" id="IPR006073">
    <property type="entry name" value="GTP-bd"/>
</dbReference>
<keyword evidence="3" id="KW-1185">Reference proteome</keyword>
<dbReference type="AlphaFoldDB" id="F0ZZV6"/>
<dbReference type="VEuPathDB" id="AmoebaDB:DICPUDRAFT_83555"/>
<gene>
    <name evidence="2" type="ORF">DICPUDRAFT_83555</name>
</gene>
<dbReference type="SUPFAM" id="SSF52540">
    <property type="entry name" value="P-loop containing nucleoside triphosphate hydrolases"/>
    <property type="match status" value="1"/>
</dbReference>
<feature type="domain" description="G" evidence="1">
    <location>
        <begin position="57"/>
        <end position="172"/>
    </location>
</feature>
<sequence>MDRLNSVKVTNCSSDDENEIKIDVIVELVQDKTFQNLYKRLHKLSIVNKKYQYSFIISFMGMTGTGKTTFIEFILNVLTGQAHSPTTLRAQDIENQGIGESKTNSVCRYEIRYYYRNQWMFGITIVDTPGFADVGGLEKDDQHIKSILNNVGKLESLDSVSYVVNGALTRKTLETLNCVSTMVSFCDNYNQADSVRNILNKMLPGINQKPLLFMDNPWAQHLKNIYKINRPDEAIKNCRVLFGVDNSDELEKKKSEKIEIITQFFIHIFSSQKSFKPEGMKMLQEHKVELLSKLKELVENLSSVTNLYIELTDDKISSLIEKSKSISIEEWLKDRGATEALNKSKEYEEHVIGDIGLILNSLKRTYEQYHEIAIQAQNNEKADNIQKILDQLKLFIEALNATDEYNFDEKLITSEKTIFAWVPFSFD</sequence>
<dbReference type="InParanoid" id="F0ZZV6"/>
<protein>
    <recommendedName>
        <fullName evidence="1">G domain-containing protein</fullName>
    </recommendedName>
</protein>
<evidence type="ECO:0000313" key="2">
    <source>
        <dbReference type="EMBL" id="EGC30524.1"/>
    </source>
</evidence>
<dbReference type="FunCoup" id="F0ZZV6">
    <property type="interactions" value="937"/>
</dbReference>
<reference evidence="3" key="1">
    <citation type="journal article" date="2011" name="Genome Biol.">
        <title>Comparative genomics of the social amoebae Dictyostelium discoideum and Dictyostelium purpureum.</title>
        <authorList>
            <consortium name="US DOE Joint Genome Institute (JGI-PGF)"/>
            <person name="Sucgang R."/>
            <person name="Kuo A."/>
            <person name="Tian X."/>
            <person name="Salerno W."/>
            <person name="Parikh A."/>
            <person name="Feasley C.L."/>
            <person name="Dalin E."/>
            <person name="Tu H."/>
            <person name="Huang E."/>
            <person name="Barry K."/>
            <person name="Lindquist E."/>
            <person name="Shapiro H."/>
            <person name="Bruce D."/>
            <person name="Schmutz J."/>
            <person name="Salamov A."/>
            <person name="Fey P."/>
            <person name="Gaudet P."/>
            <person name="Anjard C."/>
            <person name="Babu M.M."/>
            <person name="Basu S."/>
            <person name="Bushmanova Y."/>
            <person name="van der Wel H."/>
            <person name="Katoh-Kurasawa M."/>
            <person name="Dinh C."/>
            <person name="Coutinho P.M."/>
            <person name="Saito T."/>
            <person name="Elias M."/>
            <person name="Schaap P."/>
            <person name="Kay R.R."/>
            <person name="Henrissat B."/>
            <person name="Eichinger L."/>
            <person name="Rivero F."/>
            <person name="Putnam N.H."/>
            <person name="West C.M."/>
            <person name="Loomis W.F."/>
            <person name="Chisholm R.L."/>
            <person name="Shaulsky G."/>
            <person name="Strassmann J.E."/>
            <person name="Queller D.C."/>
            <person name="Kuspa A."/>
            <person name="Grigoriev I.V."/>
        </authorList>
    </citation>
    <scope>NUCLEOTIDE SEQUENCE [LARGE SCALE GENOMIC DNA]</scope>
    <source>
        <strain evidence="3">QSDP1</strain>
    </source>
</reference>